<organism evidence="1 2">
    <name type="scientific">Pontibacter populi</name>
    <dbReference type="NCBI Taxonomy" id="890055"/>
    <lineage>
        <taxon>Bacteria</taxon>
        <taxon>Pseudomonadati</taxon>
        <taxon>Bacteroidota</taxon>
        <taxon>Cytophagia</taxon>
        <taxon>Cytophagales</taxon>
        <taxon>Hymenobacteraceae</taxon>
        <taxon>Pontibacter</taxon>
    </lineage>
</organism>
<evidence type="ECO:0000313" key="2">
    <source>
        <dbReference type="Proteomes" id="UP001476807"/>
    </source>
</evidence>
<dbReference type="SUPFAM" id="SSF140736">
    <property type="entry name" value="Rv1873-like"/>
    <property type="match status" value="1"/>
</dbReference>
<evidence type="ECO:0000313" key="1">
    <source>
        <dbReference type="EMBL" id="MER2997135.1"/>
    </source>
</evidence>
<dbReference type="RefSeq" id="WP_350411519.1">
    <property type="nucleotide sequence ID" value="NZ_JBEOKT010000004.1"/>
</dbReference>
<comment type="caution">
    <text evidence="1">The sequence shown here is derived from an EMBL/GenBank/DDBJ whole genome shotgun (WGS) entry which is preliminary data.</text>
</comment>
<proteinExistence type="predicted"/>
<reference evidence="1 2" key="1">
    <citation type="submission" date="2024-06" db="EMBL/GenBank/DDBJ databases">
        <title>Pontibacter populi HYL7-15.</title>
        <authorList>
            <person name="Kim M.K."/>
        </authorList>
    </citation>
    <scope>NUCLEOTIDE SEQUENCE [LARGE SCALE GENOMIC DNA]</scope>
    <source>
        <strain evidence="1 2">HYL7-15</strain>
    </source>
</reference>
<gene>
    <name evidence="1" type="ORF">ABS362_06225</name>
</gene>
<protein>
    <submittedName>
        <fullName evidence="1">DUF1810 domain-containing protein</fullName>
    </submittedName>
</protein>
<dbReference type="Proteomes" id="UP001476807">
    <property type="component" value="Unassembled WGS sequence"/>
</dbReference>
<name>A0ABV1RSN5_9BACT</name>
<accession>A0ABV1RSN5</accession>
<dbReference type="Gene3D" id="1.25.40.380">
    <property type="entry name" value="Protein of unknown function DUF1810"/>
    <property type="match status" value="1"/>
</dbReference>
<sequence>MPDNYNLNRFLEAQESTYHTALSEIRNGRKRSHWMWFIFPQVAGLGFSETSRFYAIKSKAEAIAYLNHPVLGKRLTEITEALLTLEGKSANQIFGSPDDVKLKSSMTLFNALSSDNPLFKQVLAKYFKGEKDAKTLQLLNSKAQQL</sequence>
<dbReference type="InterPro" id="IPR014937">
    <property type="entry name" value="DUF1810"/>
</dbReference>
<dbReference type="EMBL" id="JBEOKT010000004">
    <property type="protein sequence ID" value="MER2997135.1"/>
    <property type="molecule type" value="Genomic_DNA"/>
</dbReference>
<dbReference type="PIRSF" id="PIRSF008546">
    <property type="entry name" value="UCP008546"/>
    <property type="match status" value="1"/>
</dbReference>
<dbReference type="Pfam" id="PF08837">
    <property type="entry name" value="DUF1810"/>
    <property type="match status" value="1"/>
</dbReference>
<dbReference type="InterPro" id="IPR036287">
    <property type="entry name" value="Rv1873-like_sf"/>
</dbReference>
<keyword evidence="2" id="KW-1185">Reference proteome</keyword>